<evidence type="ECO:0000256" key="1">
    <source>
        <dbReference type="SAM" id="Phobius"/>
    </source>
</evidence>
<name>A0A9R1CVB8_9EURY</name>
<proteinExistence type="predicted"/>
<keyword evidence="3" id="KW-1185">Reference proteome</keyword>
<gene>
    <name evidence="2" type="ORF">KM295_14200</name>
</gene>
<reference evidence="2" key="1">
    <citation type="journal article" date="2023" name="Front. Microbiol.">
        <title>Genomic-based phylogenetic and metabolic analyses of the genus Natronomonas, and description of Natronomonas aquatica sp. nov.</title>
        <authorList>
            <person name="Garcia-Roldan A."/>
            <person name="Duran-Viseras A."/>
            <person name="de la Haba R.R."/>
            <person name="Corral P."/>
            <person name="Sanchez-Porro C."/>
            <person name="Ventosa A."/>
        </authorList>
    </citation>
    <scope>NUCLEOTIDE SEQUENCE</scope>
    <source>
        <strain evidence="2">F2-12</strain>
    </source>
</reference>
<protein>
    <submittedName>
        <fullName evidence="2">Uncharacterized protein</fullName>
    </submittedName>
</protein>
<evidence type="ECO:0000313" key="2">
    <source>
        <dbReference type="EMBL" id="MCQ4334607.1"/>
    </source>
</evidence>
<keyword evidence="1" id="KW-1133">Transmembrane helix</keyword>
<dbReference type="EMBL" id="JAHLKM010000030">
    <property type="protein sequence ID" value="MCQ4334607.1"/>
    <property type="molecule type" value="Genomic_DNA"/>
</dbReference>
<feature type="transmembrane region" description="Helical" evidence="1">
    <location>
        <begin position="34"/>
        <end position="58"/>
    </location>
</feature>
<organism evidence="2 3">
    <name type="scientific">Natronomonas aquatica</name>
    <dbReference type="NCBI Taxonomy" id="2841590"/>
    <lineage>
        <taxon>Archaea</taxon>
        <taxon>Methanobacteriati</taxon>
        <taxon>Methanobacteriota</taxon>
        <taxon>Stenosarchaea group</taxon>
        <taxon>Halobacteria</taxon>
        <taxon>Halobacteriales</taxon>
        <taxon>Natronomonadaceae</taxon>
        <taxon>Natronomonas</taxon>
    </lineage>
</organism>
<evidence type="ECO:0000313" key="3">
    <source>
        <dbReference type="Proteomes" id="UP001139494"/>
    </source>
</evidence>
<dbReference type="AlphaFoldDB" id="A0A9R1CVB8"/>
<accession>A0A9R1CVB8</accession>
<sequence length="104" mass="10383">MSSSPAMQTGAAAVDRLERKTGVSEAAIMRAVRVIGGALIAIAMITVVLSEVFALDAVNVSSGPFSGVYDTLTTTGPAALTLLVVGLIVLAANNIMGLFGGGGF</sequence>
<feature type="transmembrane region" description="Helical" evidence="1">
    <location>
        <begin position="78"/>
        <end position="99"/>
    </location>
</feature>
<keyword evidence="1" id="KW-0812">Transmembrane</keyword>
<dbReference type="Proteomes" id="UP001139494">
    <property type="component" value="Unassembled WGS sequence"/>
</dbReference>
<comment type="caution">
    <text evidence="2">The sequence shown here is derived from an EMBL/GenBank/DDBJ whole genome shotgun (WGS) entry which is preliminary data.</text>
</comment>
<keyword evidence="1" id="KW-0472">Membrane</keyword>